<dbReference type="PRINTS" id="PR00259">
    <property type="entry name" value="TMFOUR"/>
</dbReference>
<proteinExistence type="inferred from homology"/>
<evidence type="ECO:0000256" key="1">
    <source>
        <dbReference type="ARBA" id="ARBA00004141"/>
    </source>
</evidence>
<comment type="caution">
    <text evidence="8">The sequence shown here is derived from an EMBL/GenBank/DDBJ whole genome shotgun (WGS) entry which is preliminary data.</text>
</comment>
<sequence length="421" mass="46577">MFKPVKGIERSVVNATPSFECRSPAAEKKAECRGWTGPLPSQLVGKEGRKDAVASKPNRRRESREGGSAGTTVAAQFGYQLSCGTVPDPPAEQVFRHPGAGASARRQRGNPWIQTLDSVTTDFDWLFFDRRRGSVDFCWVSEDSDSARLVEMKFSNTLIVIWNTITLLGSAVIIGAGIWLATKHENTTCIKFLQWPIIILGIFVLVVSIFGFVGACSKNVCFLWIYLAVTFILILLLVIFTIFAFVVTNKGAGEALSNKGFKEYRLGDYSNWLQKRVEKQSNWDKIQSCLADAKVCNDMNNDYPTEAAFNAANLTPLESGCCKPPVECNFQFVNATAWTAPTPITSNNTDCTKWSDDPKILCFECDSCKAGVLQNVKKDWRKVATVLIVTLVIMIIVYTIGCCAFRNARRGGSYTKQGYGP</sequence>
<evidence type="ECO:0000313" key="9">
    <source>
        <dbReference type="Proteomes" id="UP000077202"/>
    </source>
</evidence>
<evidence type="ECO:0000256" key="7">
    <source>
        <dbReference type="SAM" id="Phobius"/>
    </source>
</evidence>
<evidence type="ECO:0000256" key="4">
    <source>
        <dbReference type="ARBA" id="ARBA00022989"/>
    </source>
</evidence>
<dbReference type="AlphaFoldDB" id="A0A176WFN4"/>
<evidence type="ECO:0000256" key="5">
    <source>
        <dbReference type="ARBA" id="ARBA00023136"/>
    </source>
</evidence>
<evidence type="ECO:0000256" key="3">
    <source>
        <dbReference type="ARBA" id="ARBA00022692"/>
    </source>
</evidence>
<feature type="transmembrane region" description="Helical" evidence="7">
    <location>
        <begin position="158"/>
        <end position="181"/>
    </location>
</feature>
<dbReference type="PANTHER" id="PTHR32191">
    <property type="entry name" value="TETRASPANIN-8-RELATED"/>
    <property type="match status" value="1"/>
</dbReference>
<reference evidence="8" key="1">
    <citation type="submission" date="2016-03" db="EMBL/GenBank/DDBJ databases">
        <title>Mechanisms controlling the formation of the plant cell surface in tip-growing cells are functionally conserved among land plants.</title>
        <authorList>
            <person name="Honkanen S."/>
            <person name="Jones V.A."/>
            <person name="Morieri G."/>
            <person name="Champion C."/>
            <person name="Hetherington A.J."/>
            <person name="Kelly S."/>
            <person name="Saint-Marcoux D."/>
            <person name="Proust H."/>
            <person name="Prescott H."/>
            <person name="Dolan L."/>
        </authorList>
    </citation>
    <scope>NUCLEOTIDE SEQUENCE [LARGE SCALE GENOMIC DNA]</scope>
    <source>
        <tissue evidence="8">Whole gametophyte</tissue>
    </source>
</reference>
<dbReference type="EMBL" id="LVLJ01000950">
    <property type="protein sequence ID" value="OAE31889.1"/>
    <property type="molecule type" value="Genomic_DNA"/>
</dbReference>
<feature type="transmembrane region" description="Helical" evidence="7">
    <location>
        <begin position="223"/>
        <end position="247"/>
    </location>
</feature>
<feature type="transmembrane region" description="Helical" evidence="7">
    <location>
        <begin position="193"/>
        <end position="216"/>
    </location>
</feature>
<feature type="transmembrane region" description="Helical" evidence="7">
    <location>
        <begin position="383"/>
        <end position="405"/>
    </location>
</feature>
<dbReference type="InterPro" id="IPR018499">
    <property type="entry name" value="Tetraspanin/Peripherin"/>
</dbReference>
<dbReference type="GO" id="GO:0016020">
    <property type="term" value="C:membrane"/>
    <property type="evidence" value="ECO:0007669"/>
    <property type="project" value="UniProtKB-SubCell"/>
</dbReference>
<evidence type="ECO:0000256" key="6">
    <source>
        <dbReference type="SAM" id="MobiDB-lite"/>
    </source>
</evidence>
<dbReference type="GO" id="GO:0009734">
    <property type="term" value="P:auxin-activated signaling pathway"/>
    <property type="evidence" value="ECO:0007669"/>
    <property type="project" value="InterPro"/>
</dbReference>
<dbReference type="Proteomes" id="UP000077202">
    <property type="component" value="Unassembled WGS sequence"/>
</dbReference>
<evidence type="ECO:0000313" key="8">
    <source>
        <dbReference type="EMBL" id="OAE31889.1"/>
    </source>
</evidence>
<keyword evidence="9" id="KW-1185">Reference proteome</keyword>
<keyword evidence="5 7" id="KW-0472">Membrane</keyword>
<keyword evidence="3 7" id="KW-0812">Transmembrane</keyword>
<protein>
    <submittedName>
        <fullName evidence="8">Uncharacterized protein</fullName>
    </submittedName>
</protein>
<organism evidence="8 9">
    <name type="scientific">Marchantia polymorpha subsp. ruderalis</name>
    <dbReference type="NCBI Taxonomy" id="1480154"/>
    <lineage>
        <taxon>Eukaryota</taxon>
        <taxon>Viridiplantae</taxon>
        <taxon>Streptophyta</taxon>
        <taxon>Embryophyta</taxon>
        <taxon>Marchantiophyta</taxon>
        <taxon>Marchantiopsida</taxon>
        <taxon>Marchantiidae</taxon>
        <taxon>Marchantiales</taxon>
        <taxon>Marchantiaceae</taxon>
        <taxon>Marchantia</taxon>
    </lineage>
</organism>
<dbReference type="InterPro" id="IPR044991">
    <property type="entry name" value="TET_plant"/>
</dbReference>
<gene>
    <name evidence="8" type="ORF">AXG93_2834s1210</name>
</gene>
<comment type="subcellular location">
    <subcellularLocation>
        <location evidence="1">Membrane</location>
        <topology evidence="1">Multi-pass membrane protein</topology>
    </subcellularLocation>
</comment>
<evidence type="ECO:0000256" key="2">
    <source>
        <dbReference type="ARBA" id="ARBA00006840"/>
    </source>
</evidence>
<dbReference type="Pfam" id="PF00335">
    <property type="entry name" value="Tetraspanin"/>
    <property type="match status" value="1"/>
</dbReference>
<name>A0A176WFN4_MARPO</name>
<feature type="region of interest" description="Disordered" evidence="6">
    <location>
        <begin position="23"/>
        <end position="70"/>
    </location>
</feature>
<keyword evidence="4 7" id="KW-1133">Transmembrane helix</keyword>
<comment type="similarity">
    <text evidence="2">Belongs to the tetraspanin (TM4SF) family.</text>
</comment>
<accession>A0A176WFN4</accession>